<keyword evidence="5" id="KW-1185">Reference proteome</keyword>
<dbReference type="InterPro" id="IPR005656">
    <property type="entry name" value="MmgE_PrpD"/>
</dbReference>
<dbReference type="InterPro" id="IPR045336">
    <property type="entry name" value="MmgE_PrpD_N"/>
</dbReference>
<protein>
    <submittedName>
        <fullName evidence="4">MmgE/PrpD family protein</fullName>
    </submittedName>
</protein>
<dbReference type="PANTHER" id="PTHR16943:SF8">
    <property type="entry name" value="2-METHYLCITRATE DEHYDRATASE"/>
    <property type="match status" value="1"/>
</dbReference>
<evidence type="ECO:0000259" key="2">
    <source>
        <dbReference type="Pfam" id="PF03972"/>
    </source>
</evidence>
<dbReference type="InterPro" id="IPR045337">
    <property type="entry name" value="MmgE_PrpD_C"/>
</dbReference>
<comment type="similarity">
    <text evidence="1">Belongs to the PrpD family.</text>
</comment>
<dbReference type="Pfam" id="PF03972">
    <property type="entry name" value="MmgE_PrpD_N"/>
    <property type="match status" value="1"/>
</dbReference>
<dbReference type="Gene3D" id="1.10.4100.10">
    <property type="entry name" value="2-methylcitrate dehydratase PrpD"/>
    <property type="match status" value="1"/>
</dbReference>
<gene>
    <name evidence="4" type="ORF">GCM10023226_25650</name>
</gene>
<evidence type="ECO:0000259" key="3">
    <source>
        <dbReference type="Pfam" id="PF19305"/>
    </source>
</evidence>
<dbReference type="RefSeq" id="WP_345266394.1">
    <property type="nucleotide sequence ID" value="NZ_BAABIM010000002.1"/>
</dbReference>
<sequence>MAEHAQEHTLAQQLARFAVVSARDGVPDEVSHSVVQRVVDVLGLCLAARPLATSIAVTEHALEAGGAEHAHAVGEGVRLPAPAAAFVNGVLAHSLDYDDTHLPSVLHPSANVVPAVLAAAEHAGATGEQVVRAVAVGLEVAVRLGMAGYDEELGNSVYFEHGQHATSICGAMGAAIAAGMVLGLAEDELVHALGLAASKASGILEANRTGGTVKRLHCGWAAESGVVAAQLVARGFTGPPSVLEGRFGFFESWLHGDKIDLDAVDRDLGRVWSVPGIFFKPYPANHFTHAAVDAGIVLRERGVRPDDVRRLVLGVASAPLRTIGQPLSVKQAPGTGYQAQFSGPYALVVGMLGGAGLGAGLADYTDELAVDPVRRALMAKVEVVADEQCDRIFPQQFPAVVTADLRDGTSQRVEVLVNRGGPDRPLSDEELAVKFRENAAATLAPAQLAAVEQRLARLRTGGPVHDLMAMLAPTAVAVA</sequence>
<proteinExistence type="inferred from homology"/>
<dbReference type="InterPro" id="IPR036148">
    <property type="entry name" value="MmgE/PrpD_sf"/>
</dbReference>
<accession>A0ABP8WCI1</accession>
<evidence type="ECO:0000313" key="5">
    <source>
        <dbReference type="Proteomes" id="UP001500621"/>
    </source>
</evidence>
<organism evidence="4 5">
    <name type="scientific">Nocardioides nanhaiensis</name>
    <dbReference type="NCBI Taxonomy" id="1476871"/>
    <lineage>
        <taxon>Bacteria</taxon>
        <taxon>Bacillati</taxon>
        <taxon>Actinomycetota</taxon>
        <taxon>Actinomycetes</taxon>
        <taxon>Propionibacteriales</taxon>
        <taxon>Nocardioidaceae</taxon>
        <taxon>Nocardioides</taxon>
    </lineage>
</organism>
<evidence type="ECO:0000256" key="1">
    <source>
        <dbReference type="ARBA" id="ARBA00006174"/>
    </source>
</evidence>
<name>A0ABP8WCI1_9ACTN</name>
<dbReference type="Proteomes" id="UP001500621">
    <property type="component" value="Unassembled WGS sequence"/>
</dbReference>
<evidence type="ECO:0000313" key="4">
    <source>
        <dbReference type="EMBL" id="GAA4686726.1"/>
    </source>
</evidence>
<dbReference type="PANTHER" id="PTHR16943">
    <property type="entry name" value="2-METHYLCITRATE DEHYDRATASE-RELATED"/>
    <property type="match status" value="1"/>
</dbReference>
<dbReference type="InterPro" id="IPR042188">
    <property type="entry name" value="MmgE/PrpD_sf_2"/>
</dbReference>
<dbReference type="InterPro" id="IPR042183">
    <property type="entry name" value="MmgE/PrpD_sf_1"/>
</dbReference>
<dbReference type="EMBL" id="BAABIM010000002">
    <property type="protein sequence ID" value="GAA4686726.1"/>
    <property type="molecule type" value="Genomic_DNA"/>
</dbReference>
<comment type="caution">
    <text evidence="4">The sequence shown here is derived from an EMBL/GenBank/DDBJ whole genome shotgun (WGS) entry which is preliminary data.</text>
</comment>
<dbReference type="Pfam" id="PF19305">
    <property type="entry name" value="MmgE_PrpD_C"/>
    <property type="match status" value="1"/>
</dbReference>
<dbReference type="SUPFAM" id="SSF103378">
    <property type="entry name" value="2-methylcitrate dehydratase PrpD"/>
    <property type="match status" value="1"/>
</dbReference>
<feature type="domain" description="MmgE/PrpD C-terminal" evidence="3">
    <location>
        <begin position="282"/>
        <end position="447"/>
    </location>
</feature>
<feature type="domain" description="MmgE/PrpD N-terminal" evidence="2">
    <location>
        <begin position="12"/>
        <end position="260"/>
    </location>
</feature>
<dbReference type="Gene3D" id="3.30.1330.120">
    <property type="entry name" value="2-methylcitrate dehydratase PrpD"/>
    <property type="match status" value="1"/>
</dbReference>
<reference evidence="5" key="1">
    <citation type="journal article" date="2019" name="Int. J. Syst. Evol. Microbiol.">
        <title>The Global Catalogue of Microorganisms (GCM) 10K type strain sequencing project: providing services to taxonomists for standard genome sequencing and annotation.</title>
        <authorList>
            <consortium name="The Broad Institute Genomics Platform"/>
            <consortium name="The Broad Institute Genome Sequencing Center for Infectious Disease"/>
            <person name="Wu L."/>
            <person name="Ma J."/>
        </authorList>
    </citation>
    <scope>NUCLEOTIDE SEQUENCE [LARGE SCALE GENOMIC DNA]</scope>
    <source>
        <strain evidence="5">JCM 18127</strain>
    </source>
</reference>